<accession>A0A368YZB3</accession>
<proteinExistence type="predicted"/>
<dbReference type="OrthoDB" id="9807358at2"/>
<dbReference type="RefSeq" id="WP_114429613.1">
    <property type="nucleotide sequence ID" value="NZ_QPJM01000004.1"/>
</dbReference>
<protein>
    <recommendedName>
        <fullName evidence="3">Tellurite resistance protein TerB</fullName>
    </recommendedName>
</protein>
<gene>
    <name evidence="1" type="ORF">C7476_10469</name>
</gene>
<keyword evidence="2" id="KW-1185">Reference proteome</keyword>
<dbReference type="EMBL" id="QPJM01000004">
    <property type="protein sequence ID" value="RCW84317.1"/>
    <property type="molecule type" value="Genomic_DNA"/>
</dbReference>
<comment type="caution">
    <text evidence="1">The sequence shown here is derived from an EMBL/GenBank/DDBJ whole genome shotgun (WGS) entry which is preliminary data.</text>
</comment>
<dbReference type="Proteomes" id="UP000253324">
    <property type="component" value="Unassembled WGS sequence"/>
</dbReference>
<reference evidence="1 2" key="1">
    <citation type="submission" date="2018-07" db="EMBL/GenBank/DDBJ databases">
        <title>Genomic Encyclopedia of Type Strains, Phase III (KMG-III): the genomes of soil and plant-associated and newly described type strains.</title>
        <authorList>
            <person name="Whitman W."/>
        </authorList>
    </citation>
    <scope>NUCLEOTIDE SEQUENCE [LARGE SCALE GENOMIC DNA]</scope>
    <source>
        <strain evidence="1 2">31-25a</strain>
    </source>
</reference>
<evidence type="ECO:0008006" key="3">
    <source>
        <dbReference type="Google" id="ProtNLM"/>
    </source>
</evidence>
<evidence type="ECO:0000313" key="1">
    <source>
        <dbReference type="EMBL" id="RCW84317.1"/>
    </source>
</evidence>
<organism evidence="1 2">
    <name type="scientific">Phyllobacterium bourgognense</name>
    <dbReference type="NCBI Taxonomy" id="314236"/>
    <lineage>
        <taxon>Bacteria</taxon>
        <taxon>Pseudomonadati</taxon>
        <taxon>Pseudomonadota</taxon>
        <taxon>Alphaproteobacteria</taxon>
        <taxon>Hyphomicrobiales</taxon>
        <taxon>Phyllobacteriaceae</taxon>
        <taxon>Phyllobacterium</taxon>
    </lineage>
</organism>
<evidence type="ECO:0000313" key="2">
    <source>
        <dbReference type="Proteomes" id="UP000253324"/>
    </source>
</evidence>
<dbReference type="AlphaFoldDB" id="A0A368YZB3"/>
<name>A0A368YZB3_9HYPH</name>
<sequence length="174" mass="19255">MHIILAVLGLLGGGLFWWYRLKILNEAAGDVLDGAGRLRGYFRRRKIRLQAEHSPLTAIEDPVLAAATLIFAIIAEDTLITDGHFDAVRSVVLHISSPKKADEAMIYAKWAFSQVGDTATVIEKTSPFLRQQLNELEKCELIDMVGAAAAAVPVSHHYGQRVRKLKQRLGLQVD</sequence>